<evidence type="ECO:0000313" key="4">
    <source>
        <dbReference type="Proteomes" id="UP000568380"/>
    </source>
</evidence>
<reference evidence="3 4" key="1">
    <citation type="submission" date="2020-08" db="EMBL/GenBank/DDBJ databases">
        <title>Genomic Encyclopedia of Type Strains, Phase IV (KMG-IV): sequencing the most valuable type-strain genomes for metagenomic binning, comparative biology and taxonomic classification.</title>
        <authorList>
            <person name="Goeker M."/>
        </authorList>
    </citation>
    <scope>NUCLEOTIDE SEQUENCE [LARGE SCALE GENOMIC DNA]</scope>
    <source>
        <strain evidence="3 4">DSM 45385</strain>
    </source>
</reference>
<protein>
    <recommendedName>
        <fullName evidence="2">Tox-PL domain-containing protein</fullName>
    </recommendedName>
</protein>
<gene>
    <name evidence="3" type="ORF">HNR40_008842</name>
</gene>
<feature type="region of interest" description="Disordered" evidence="1">
    <location>
        <begin position="66"/>
        <end position="88"/>
    </location>
</feature>
<dbReference type="EMBL" id="JACHIN010000016">
    <property type="protein sequence ID" value="MBB5083339.1"/>
    <property type="molecule type" value="Genomic_DNA"/>
</dbReference>
<dbReference type="RefSeq" id="WP_184972324.1">
    <property type="nucleotide sequence ID" value="NZ_JACHIN010000016.1"/>
</dbReference>
<feature type="compositionally biased region" description="Pro residues" evidence="1">
    <location>
        <begin position="75"/>
        <end position="87"/>
    </location>
</feature>
<dbReference type="Pfam" id="PF15644">
    <property type="entry name" value="Gln_amidase"/>
    <property type="match status" value="1"/>
</dbReference>
<evidence type="ECO:0000256" key="1">
    <source>
        <dbReference type="SAM" id="MobiDB-lite"/>
    </source>
</evidence>
<proteinExistence type="predicted"/>
<comment type="caution">
    <text evidence="3">The sequence shown here is derived from an EMBL/GenBank/DDBJ whole genome shotgun (WGS) entry which is preliminary data.</text>
</comment>
<dbReference type="AlphaFoldDB" id="A0A7W8ABR8"/>
<name>A0A7W8ABR8_9ACTN</name>
<keyword evidence="4" id="KW-1185">Reference proteome</keyword>
<evidence type="ECO:0000259" key="2">
    <source>
        <dbReference type="Pfam" id="PF15644"/>
    </source>
</evidence>
<accession>A0A7W8ABR8</accession>
<dbReference type="Proteomes" id="UP000568380">
    <property type="component" value="Unassembled WGS sequence"/>
</dbReference>
<feature type="domain" description="Tox-PL" evidence="2">
    <location>
        <begin position="384"/>
        <end position="490"/>
    </location>
</feature>
<organism evidence="3 4">
    <name type="scientific">Nonomuraea endophytica</name>
    <dbReference type="NCBI Taxonomy" id="714136"/>
    <lineage>
        <taxon>Bacteria</taxon>
        <taxon>Bacillati</taxon>
        <taxon>Actinomycetota</taxon>
        <taxon>Actinomycetes</taxon>
        <taxon>Streptosporangiales</taxon>
        <taxon>Streptosporangiaceae</taxon>
        <taxon>Nonomuraea</taxon>
    </lineage>
</organism>
<sequence length="506" mass="54182">MLAAIAKLAEEQGNALERAFHLFGDGALLGPGASRIHQGLTEQHRIVRQAFLRAFDAVEQIATAQGKPAGVNPPHVRPSPAALPPSPGGYVGGSPALMQALDDEFGRVGRNWQDAGRELSGVLSRLGLATTAGQTVAMAGGRLLEQRDDLRRRRAQLLETPAPSLGVLGARSRTGSPVEDLAEQATSLIDKGIAWYGDFWAANIGRLSVKLGRPEIGKAAQQYVDKIAEPFVQGANEGGWALLKGAWNWSQLGLITDPVGYLNRLRGAGETADFARRQPVEFAKALVDLETLQNDPGRWFGRLLPDIMLSVATAGAGTGITSANRLPKGLNNGSHPGISAKSPFQDPAITRHAGNAKQTEFDANFANIKDVNPQFSTRAWEYSNNCQSCVVVVDRVLGGSPPISAVPHHPAHPFKWPGSVTDSVGGGRAFRQVKDYDEIVSEMLKSGDGARGIVHGIRVDPRTGLPRAGHVFNVVNRGGKIYFVDGQSGTWATPETYSRIEFLRTN</sequence>
<evidence type="ECO:0000313" key="3">
    <source>
        <dbReference type="EMBL" id="MBB5083339.1"/>
    </source>
</evidence>
<dbReference type="InterPro" id="IPR028908">
    <property type="entry name" value="Tox-PL_dom"/>
</dbReference>